<comment type="subcellular location">
    <subcellularLocation>
        <location evidence="4">Cytoplasm</location>
    </subcellularLocation>
</comment>
<comment type="caution">
    <text evidence="4">Lacks conserved residue(s) required for the propagation of feature annotation.</text>
</comment>
<dbReference type="SUPFAM" id="SSF52972">
    <property type="entry name" value="ITPase-like"/>
    <property type="match status" value="1"/>
</dbReference>
<keyword evidence="3 4" id="KW-0546">Nucleotide metabolism</keyword>
<evidence type="ECO:0000313" key="5">
    <source>
        <dbReference type="EMBL" id="MEX5727967.1"/>
    </source>
</evidence>
<comment type="catalytic activity">
    <reaction evidence="4">
        <text>a ribonucleoside 5'-triphosphate + H2O = a ribonucleoside 5'-phosphate + diphosphate + H(+)</text>
        <dbReference type="Rhea" id="RHEA:23996"/>
        <dbReference type="ChEBI" id="CHEBI:15377"/>
        <dbReference type="ChEBI" id="CHEBI:15378"/>
        <dbReference type="ChEBI" id="CHEBI:33019"/>
        <dbReference type="ChEBI" id="CHEBI:58043"/>
        <dbReference type="ChEBI" id="CHEBI:61557"/>
        <dbReference type="EC" id="3.6.1.9"/>
    </reaction>
</comment>
<dbReference type="InterPro" id="IPR029001">
    <property type="entry name" value="ITPase-like_fam"/>
</dbReference>
<evidence type="ECO:0000256" key="4">
    <source>
        <dbReference type="HAMAP-Rule" id="MF_00528"/>
    </source>
</evidence>
<dbReference type="InterPro" id="IPR003697">
    <property type="entry name" value="Maf-like"/>
</dbReference>
<evidence type="ECO:0000256" key="2">
    <source>
        <dbReference type="ARBA" id="ARBA00022801"/>
    </source>
</evidence>
<sequence>MAQDIILASGSAARALLLRNAGVAFTVQPARVDEAAIRDGMTHDGAGPREVAEALAEFKARRVAESRPDALVIGADQVLALGDRVLAKPETRDEARTQLLRLRGRPHRLLSAVAVFDEGAPLWRHVGVATLTMRPFSDTYLDEYLDRNWNSVRDSVGGYKLEEEGVRLFNAIDGDFFTVLGLPLLPLLTFLTTRGVLAR</sequence>
<feature type="active site" description="Proton acceptor" evidence="4">
    <location>
        <position position="76"/>
    </location>
</feature>
<protein>
    <recommendedName>
        <fullName evidence="4">Nucleoside triphosphate pyrophosphatase</fullName>
        <ecNumber evidence="4">3.6.1.9</ecNumber>
    </recommendedName>
    <alternativeName>
        <fullName evidence="4">Nucleotide pyrophosphatase</fullName>
        <shortName evidence="4">Nucleotide PPase</shortName>
    </alternativeName>
</protein>
<dbReference type="PIRSF" id="PIRSF006305">
    <property type="entry name" value="Maf"/>
    <property type="match status" value="1"/>
</dbReference>
<comment type="cofactor">
    <cofactor evidence="1 4">
        <name>a divalent metal cation</name>
        <dbReference type="ChEBI" id="CHEBI:60240"/>
    </cofactor>
</comment>
<dbReference type="PANTHER" id="PTHR43213:SF5">
    <property type="entry name" value="BIFUNCTIONAL DTTP_UTP PYROPHOSPHATASE_METHYLTRANSFERASE PROTEIN-RELATED"/>
    <property type="match status" value="1"/>
</dbReference>
<keyword evidence="4" id="KW-0963">Cytoplasm</keyword>
<dbReference type="RefSeq" id="WP_125408336.1">
    <property type="nucleotide sequence ID" value="NZ_JBEHHI010000001.1"/>
</dbReference>
<comment type="caution">
    <text evidence="5">The sequence shown here is derived from an EMBL/GenBank/DDBJ whole genome shotgun (WGS) entry which is preliminary data.</text>
</comment>
<dbReference type="NCBIfam" id="TIGR00172">
    <property type="entry name" value="maf"/>
    <property type="match status" value="1"/>
</dbReference>
<dbReference type="HAMAP" id="MF_00528">
    <property type="entry name" value="Maf"/>
    <property type="match status" value="1"/>
</dbReference>
<dbReference type="Gene3D" id="3.90.950.10">
    <property type="match status" value="1"/>
</dbReference>
<evidence type="ECO:0000256" key="1">
    <source>
        <dbReference type="ARBA" id="ARBA00001968"/>
    </source>
</evidence>
<dbReference type="Proteomes" id="UP001560019">
    <property type="component" value="Unassembled WGS sequence"/>
</dbReference>
<organism evidence="5 6">
    <name type="scientific">Rhodovulum iodosum</name>
    <dbReference type="NCBI Taxonomy" id="68291"/>
    <lineage>
        <taxon>Bacteria</taxon>
        <taxon>Pseudomonadati</taxon>
        <taxon>Pseudomonadota</taxon>
        <taxon>Alphaproteobacteria</taxon>
        <taxon>Rhodobacterales</taxon>
        <taxon>Paracoccaceae</taxon>
        <taxon>Rhodovulum</taxon>
    </lineage>
</organism>
<gene>
    <name evidence="5" type="ORF">Ga0609869_001320</name>
</gene>
<name>A0ABV3XRN3_9RHOB</name>
<dbReference type="EC" id="3.6.1.9" evidence="4"/>
<keyword evidence="6" id="KW-1185">Reference proteome</keyword>
<accession>A0ABV3XRN3</accession>
<keyword evidence="2 4" id="KW-0378">Hydrolase</keyword>
<dbReference type="EMBL" id="JBEHHI010000001">
    <property type="protein sequence ID" value="MEX5727967.1"/>
    <property type="molecule type" value="Genomic_DNA"/>
</dbReference>
<dbReference type="CDD" id="cd00555">
    <property type="entry name" value="Maf"/>
    <property type="match status" value="1"/>
</dbReference>
<comment type="similarity">
    <text evidence="4">Belongs to the Maf family.</text>
</comment>
<comment type="catalytic activity">
    <reaction evidence="4">
        <text>a 2'-deoxyribonucleoside 5'-triphosphate + H2O = a 2'-deoxyribonucleoside 5'-phosphate + diphosphate + H(+)</text>
        <dbReference type="Rhea" id="RHEA:44644"/>
        <dbReference type="ChEBI" id="CHEBI:15377"/>
        <dbReference type="ChEBI" id="CHEBI:15378"/>
        <dbReference type="ChEBI" id="CHEBI:33019"/>
        <dbReference type="ChEBI" id="CHEBI:61560"/>
        <dbReference type="ChEBI" id="CHEBI:65317"/>
        <dbReference type="EC" id="3.6.1.9"/>
    </reaction>
</comment>
<comment type="function">
    <text evidence="4">Nucleoside triphosphate pyrophosphatase. May have a dual role in cell division arrest and in preventing the incorporation of modified nucleotides into cellular nucleic acids.</text>
</comment>
<reference evidence="5 6" key="1">
    <citation type="submission" date="2024-06" db="EMBL/GenBank/DDBJ databases">
        <title>Genome of Rhodovulum iodosum, a marine photoferrotroph.</title>
        <authorList>
            <person name="Bianchini G."/>
            <person name="Nikeleit V."/>
            <person name="Kappler A."/>
            <person name="Bryce C."/>
            <person name="Sanchez-Baracaldo P."/>
        </authorList>
    </citation>
    <scope>NUCLEOTIDE SEQUENCE [LARGE SCALE GENOMIC DNA]</scope>
    <source>
        <strain evidence="5 6">UT/N1</strain>
    </source>
</reference>
<dbReference type="PANTHER" id="PTHR43213">
    <property type="entry name" value="BIFUNCTIONAL DTTP/UTP PYROPHOSPHATASE/METHYLTRANSFERASE PROTEIN-RELATED"/>
    <property type="match status" value="1"/>
</dbReference>
<dbReference type="Pfam" id="PF02545">
    <property type="entry name" value="Maf"/>
    <property type="match status" value="1"/>
</dbReference>
<evidence type="ECO:0000313" key="6">
    <source>
        <dbReference type="Proteomes" id="UP001560019"/>
    </source>
</evidence>
<evidence type="ECO:0000256" key="3">
    <source>
        <dbReference type="ARBA" id="ARBA00023080"/>
    </source>
</evidence>
<proteinExistence type="inferred from homology"/>